<gene>
    <name evidence="3" type="ORF">FA13DRAFT_1786486</name>
</gene>
<evidence type="ECO:0000313" key="3">
    <source>
        <dbReference type="EMBL" id="TEB37317.1"/>
    </source>
</evidence>
<dbReference type="EMBL" id="QPFP01000004">
    <property type="protein sequence ID" value="TEB37317.1"/>
    <property type="molecule type" value="Genomic_DNA"/>
</dbReference>
<feature type="region of interest" description="Disordered" evidence="1">
    <location>
        <begin position="404"/>
        <end position="461"/>
    </location>
</feature>
<evidence type="ECO:0000256" key="2">
    <source>
        <dbReference type="SAM" id="Phobius"/>
    </source>
</evidence>
<feature type="compositionally biased region" description="Low complexity" evidence="1">
    <location>
        <begin position="367"/>
        <end position="376"/>
    </location>
</feature>
<dbReference type="AlphaFoldDB" id="A0A4Y7TT03"/>
<feature type="compositionally biased region" description="Polar residues" evidence="1">
    <location>
        <begin position="428"/>
        <end position="438"/>
    </location>
</feature>
<name>A0A4Y7TT03_COPMI</name>
<dbReference type="STRING" id="71717.A0A4Y7TT03"/>
<reference evidence="3 4" key="1">
    <citation type="journal article" date="2019" name="Nat. Ecol. Evol.">
        <title>Megaphylogeny resolves global patterns of mushroom evolution.</title>
        <authorList>
            <person name="Varga T."/>
            <person name="Krizsan K."/>
            <person name="Foldi C."/>
            <person name="Dima B."/>
            <person name="Sanchez-Garcia M."/>
            <person name="Sanchez-Ramirez S."/>
            <person name="Szollosi G.J."/>
            <person name="Szarkandi J.G."/>
            <person name="Papp V."/>
            <person name="Albert L."/>
            <person name="Andreopoulos W."/>
            <person name="Angelini C."/>
            <person name="Antonin V."/>
            <person name="Barry K.W."/>
            <person name="Bougher N.L."/>
            <person name="Buchanan P."/>
            <person name="Buyck B."/>
            <person name="Bense V."/>
            <person name="Catcheside P."/>
            <person name="Chovatia M."/>
            <person name="Cooper J."/>
            <person name="Damon W."/>
            <person name="Desjardin D."/>
            <person name="Finy P."/>
            <person name="Geml J."/>
            <person name="Haridas S."/>
            <person name="Hughes K."/>
            <person name="Justo A."/>
            <person name="Karasinski D."/>
            <person name="Kautmanova I."/>
            <person name="Kiss B."/>
            <person name="Kocsube S."/>
            <person name="Kotiranta H."/>
            <person name="LaButti K.M."/>
            <person name="Lechner B.E."/>
            <person name="Liimatainen K."/>
            <person name="Lipzen A."/>
            <person name="Lukacs Z."/>
            <person name="Mihaltcheva S."/>
            <person name="Morgado L.N."/>
            <person name="Niskanen T."/>
            <person name="Noordeloos M.E."/>
            <person name="Ohm R.A."/>
            <person name="Ortiz-Santana B."/>
            <person name="Ovrebo C."/>
            <person name="Racz N."/>
            <person name="Riley R."/>
            <person name="Savchenko A."/>
            <person name="Shiryaev A."/>
            <person name="Soop K."/>
            <person name="Spirin V."/>
            <person name="Szebenyi C."/>
            <person name="Tomsovsky M."/>
            <person name="Tulloss R.E."/>
            <person name="Uehling J."/>
            <person name="Grigoriev I.V."/>
            <person name="Vagvolgyi C."/>
            <person name="Papp T."/>
            <person name="Martin F.M."/>
            <person name="Miettinen O."/>
            <person name="Hibbett D.S."/>
            <person name="Nagy L.G."/>
        </authorList>
    </citation>
    <scope>NUCLEOTIDE SEQUENCE [LARGE SCALE GENOMIC DNA]</scope>
    <source>
        <strain evidence="3 4">FP101781</strain>
    </source>
</reference>
<evidence type="ECO:0000256" key="1">
    <source>
        <dbReference type="SAM" id="MobiDB-lite"/>
    </source>
</evidence>
<dbReference type="Proteomes" id="UP000298030">
    <property type="component" value="Unassembled WGS sequence"/>
</dbReference>
<comment type="caution">
    <text evidence="3">The sequence shown here is derived from an EMBL/GenBank/DDBJ whole genome shotgun (WGS) entry which is preliminary data.</text>
</comment>
<keyword evidence="2" id="KW-0472">Membrane</keyword>
<sequence length="489" mass="53832">MPEVRFRIDDSSPLLSYSTEWSAGTSHGDDFLSDYSDASMMKTNTSGASMMFTFYGTEVEVFGADRPNHGGYKVGVDGNLAGYQKSTAGNLLQQSLFKQTNLPMGQHTVQLVNADQGKYLDVDYVTWKGETGSDKKPTKMVTVQSEEEEYFKYSSSVDWTSPLLSPVDTYFGGSGRSTSVPNASVRFMFEVSSILLLFYLGEKLTNFPRIRQGDTIALYGPVGPHGTRYGIRLNDGSMTEYTSKRNFYKPQQMLYSANNLNGTRQTLEVVFLGNPGDELGIDFANIYVHSKTGRGITPAMVFGLTFSTAIALMSLITLVLIGLQYWFGWFPFLGFIVPRRHQKSESRTQHSNDPFPYPKELLPQFSPPAGRSGPPSAITFTEISEYPFSTSDYYAQTSLSEARTGGSRVTLSTSKTPKSGGRVDRTPKSANSRSNNSHGPYMSAIHEGSNLEREGVRDSTPSSAIANSWLLRNAEGDGSSSLYSEPRTG</sequence>
<organism evidence="3 4">
    <name type="scientific">Coprinellus micaceus</name>
    <name type="common">Glistening ink-cap mushroom</name>
    <name type="synonym">Coprinus micaceus</name>
    <dbReference type="NCBI Taxonomy" id="71717"/>
    <lineage>
        <taxon>Eukaryota</taxon>
        <taxon>Fungi</taxon>
        <taxon>Dikarya</taxon>
        <taxon>Basidiomycota</taxon>
        <taxon>Agaricomycotina</taxon>
        <taxon>Agaricomycetes</taxon>
        <taxon>Agaricomycetidae</taxon>
        <taxon>Agaricales</taxon>
        <taxon>Agaricineae</taxon>
        <taxon>Psathyrellaceae</taxon>
        <taxon>Coprinellus</taxon>
    </lineage>
</organism>
<accession>A0A4Y7TT03</accession>
<feature type="compositionally biased region" description="Polar residues" evidence="1">
    <location>
        <begin position="404"/>
        <end position="417"/>
    </location>
</feature>
<protein>
    <recommendedName>
        <fullName evidence="5">Transmembrane protein</fullName>
    </recommendedName>
</protein>
<feature type="transmembrane region" description="Helical" evidence="2">
    <location>
        <begin position="301"/>
        <end position="327"/>
    </location>
</feature>
<dbReference type="Gene3D" id="2.60.120.260">
    <property type="entry name" value="Galactose-binding domain-like"/>
    <property type="match status" value="1"/>
</dbReference>
<feature type="region of interest" description="Disordered" evidence="1">
    <location>
        <begin position="345"/>
        <end position="376"/>
    </location>
</feature>
<dbReference type="OrthoDB" id="2576082at2759"/>
<keyword evidence="4" id="KW-1185">Reference proteome</keyword>
<proteinExistence type="predicted"/>
<evidence type="ECO:0008006" key="5">
    <source>
        <dbReference type="Google" id="ProtNLM"/>
    </source>
</evidence>
<evidence type="ECO:0000313" key="4">
    <source>
        <dbReference type="Proteomes" id="UP000298030"/>
    </source>
</evidence>
<keyword evidence="2" id="KW-0812">Transmembrane</keyword>
<keyword evidence="2" id="KW-1133">Transmembrane helix</keyword>